<name>A0ABQ3NKX5_STRVG</name>
<dbReference type="GeneID" id="86953099"/>
<comment type="function">
    <text evidence="1 5">Catalyzes the insertion of molybdate into adenylated molybdopterin with the concomitant release of AMP.</text>
</comment>
<comment type="similarity">
    <text evidence="2 5">Belongs to the MoeA family.</text>
</comment>
<accession>A0ABQ3NKX5</accession>
<evidence type="ECO:0000259" key="6">
    <source>
        <dbReference type="SMART" id="SM00852"/>
    </source>
</evidence>
<evidence type="ECO:0000313" key="8">
    <source>
        <dbReference type="Proteomes" id="UP000660554"/>
    </source>
</evidence>
<keyword evidence="3 5" id="KW-0500">Molybdenum</keyword>
<dbReference type="SMART" id="SM00852">
    <property type="entry name" value="MoCF_biosynth"/>
    <property type="match status" value="1"/>
</dbReference>
<keyword evidence="5" id="KW-0479">Metal-binding</keyword>
<evidence type="ECO:0000256" key="4">
    <source>
        <dbReference type="ARBA" id="ARBA00047317"/>
    </source>
</evidence>
<dbReference type="InterPro" id="IPR036425">
    <property type="entry name" value="MoaB/Mog-like_dom_sf"/>
</dbReference>
<protein>
    <recommendedName>
        <fullName evidence="5">Molybdopterin molybdenumtransferase</fullName>
        <ecNumber evidence="5">2.10.1.1</ecNumber>
    </recommendedName>
</protein>
<keyword evidence="5" id="KW-0808">Transferase</keyword>
<dbReference type="Pfam" id="PF00994">
    <property type="entry name" value="MoCF_biosynth"/>
    <property type="match status" value="1"/>
</dbReference>
<dbReference type="Pfam" id="PF03453">
    <property type="entry name" value="MoeA_N"/>
    <property type="match status" value="1"/>
</dbReference>
<organism evidence="7 8">
    <name type="scientific">Streptomyces virginiae</name>
    <name type="common">Streptomyces cinnamonensis</name>
    <dbReference type="NCBI Taxonomy" id="1961"/>
    <lineage>
        <taxon>Bacteria</taxon>
        <taxon>Bacillati</taxon>
        <taxon>Actinomycetota</taxon>
        <taxon>Actinomycetes</taxon>
        <taxon>Kitasatosporales</taxon>
        <taxon>Streptomycetaceae</taxon>
        <taxon>Streptomyces</taxon>
    </lineage>
</organism>
<dbReference type="PANTHER" id="PTHR10192">
    <property type="entry name" value="MOLYBDOPTERIN BIOSYNTHESIS PROTEIN"/>
    <property type="match status" value="1"/>
</dbReference>
<dbReference type="SUPFAM" id="SSF63867">
    <property type="entry name" value="MoeA C-terminal domain-like"/>
    <property type="match status" value="1"/>
</dbReference>
<dbReference type="EMBL" id="BNDV01000008">
    <property type="protein sequence ID" value="GHI13426.1"/>
    <property type="molecule type" value="Genomic_DNA"/>
</dbReference>
<comment type="cofactor">
    <cofactor evidence="5">
        <name>Mg(2+)</name>
        <dbReference type="ChEBI" id="CHEBI:18420"/>
    </cofactor>
</comment>
<dbReference type="EC" id="2.10.1.1" evidence="5"/>
<dbReference type="InterPro" id="IPR038987">
    <property type="entry name" value="MoeA-like"/>
</dbReference>
<keyword evidence="5" id="KW-0501">Molybdenum cofactor biosynthesis</keyword>
<sequence>MPPVTAAATAPPVPVPAPALVSAPAPVLAPAGPPRPGELPWVQARMRAHAAPRPWPARTVPLADAVGLTLADALRTPHPLPAFDTAAMDGYAVAGPGPWRVRGEVRAGTVWAGALAAGECVEISTGAQVPAGACAVLPVEAALAGDDGLVYGPVPPPGRHIRRAGEDAPAGSLLAPAGTPVCPALLGLAASCGHDTLTVRPAPRVRVLVTGDELDHAGPPGPGRVRDALGPALPALVAALGGECREVRHVHDRPAGSLAAAVHGTRDAEVVVVTGSTSVGATDQLRRLLAEAGARPVVDTVACRPGHPMLLAELPSGGWVVGLPGNPYAALVAAHTLLGPLLAGLCGRALAPLPLVPVTGSLRPAPGLTRLVPVTWDGAGARIAAGHGAAFLRAAAVADALAAIPPDWTDGAPAPLLLTR</sequence>
<dbReference type="InterPro" id="IPR005110">
    <property type="entry name" value="MoeA_linker/N"/>
</dbReference>
<gene>
    <name evidence="7" type="ORF">Scinn_28890</name>
</gene>
<dbReference type="RefSeq" id="WP_245386050.1">
    <property type="nucleotide sequence ID" value="NZ_BMRU01000051.1"/>
</dbReference>
<dbReference type="CDD" id="cd00887">
    <property type="entry name" value="MoeA"/>
    <property type="match status" value="1"/>
</dbReference>
<dbReference type="SUPFAM" id="SSF63882">
    <property type="entry name" value="MoeA N-terminal region -like"/>
    <property type="match status" value="1"/>
</dbReference>
<dbReference type="InterPro" id="IPR036135">
    <property type="entry name" value="MoeA_linker/N_sf"/>
</dbReference>
<keyword evidence="5" id="KW-0460">Magnesium</keyword>
<evidence type="ECO:0000256" key="5">
    <source>
        <dbReference type="RuleBase" id="RU365090"/>
    </source>
</evidence>
<dbReference type="Gene3D" id="2.170.190.11">
    <property type="entry name" value="Molybdopterin biosynthesis moea protein, domain 3"/>
    <property type="match status" value="1"/>
</dbReference>
<comment type="caution">
    <text evidence="7">The sequence shown here is derived from an EMBL/GenBank/DDBJ whole genome shotgun (WGS) entry which is preliminary data.</text>
</comment>
<dbReference type="Proteomes" id="UP000660554">
    <property type="component" value="Unassembled WGS sequence"/>
</dbReference>
<dbReference type="Gene3D" id="3.90.105.10">
    <property type="entry name" value="Molybdopterin biosynthesis moea protein, domain 2"/>
    <property type="match status" value="1"/>
</dbReference>
<reference evidence="8" key="1">
    <citation type="submission" date="2020-09" db="EMBL/GenBank/DDBJ databases">
        <title>Whole genome shotgun sequence of Streptomyces cinnamonensis NBRC 15873.</title>
        <authorList>
            <person name="Komaki H."/>
            <person name="Tamura T."/>
        </authorList>
    </citation>
    <scope>NUCLEOTIDE SEQUENCE [LARGE SCALE GENOMIC DNA]</scope>
    <source>
        <strain evidence="8">NBRC 15873</strain>
    </source>
</reference>
<feature type="domain" description="MoaB/Mog" evidence="6">
    <location>
        <begin position="206"/>
        <end position="344"/>
    </location>
</feature>
<dbReference type="InterPro" id="IPR001453">
    <property type="entry name" value="MoaB/Mog_dom"/>
</dbReference>
<dbReference type="InterPro" id="IPR036688">
    <property type="entry name" value="MoeA_C_domain_IV_sf"/>
</dbReference>
<evidence type="ECO:0000256" key="3">
    <source>
        <dbReference type="ARBA" id="ARBA00022505"/>
    </source>
</evidence>
<evidence type="ECO:0000256" key="2">
    <source>
        <dbReference type="ARBA" id="ARBA00010763"/>
    </source>
</evidence>
<evidence type="ECO:0000313" key="7">
    <source>
        <dbReference type="EMBL" id="GHI13426.1"/>
    </source>
</evidence>
<comment type="catalytic activity">
    <reaction evidence="4">
        <text>adenylyl-molybdopterin + molybdate = Mo-molybdopterin + AMP + H(+)</text>
        <dbReference type="Rhea" id="RHEA:35047"/>
        <dbReference type="ChEBI" id="CHEBI:15378"/>
        <dbReference type="ChEBI" id="CHEBI:36264"/>
        <dbReference type="ChEBI" id="CHEBI:62727"/>
        <dbReference type="ChEBI" id="CHEBI:71302"/>
        <dbReference type="ChEBI" id="CHEBI:456215"/>
        <dbReference type="EC" id="2.10.1.1"/>
    </reaction>
</comment>
<evidence type="ECO:0000256" key="1">
    <source>
        <dbReference type="ARBA" id="ARBA00002901"/>
    </source>
</evidence>
<comment type="pathway">
    <text evidence="5">Cofactor biosynthesis; molybdopterin biosynthesis.</text>
</comment>
<dbReference type="Gene3D" id="3.40.980.10">
    <property type="entry name" value="MoaB/Mog-like domain"/>
    <property type="match status" value="1"/>
</dbReference>
<keyword evidence="8" id="KW-1185">Reference proteome</keyword>
<dbReference type="PANTHER" id="PTHR10192:SF5">
    <property type="entry name" value="GEPHYRIN"/>
    <property type="match status" value="1"/>
</dbReference>
<dbReference type="SUPFAM" id="SSF53218">
    <property type="entry name" value="Molybdenum cofactor biosynthesis proteins"/>
    <property type="match status" value="1"/>
</dbReference>
<dbReference type="Gene3D" id="2.40.340.10">
    <property type="entry name" value="MoeA, C-terminal, domain IV"/>
    <property type="match status" value="1"/>
</dbReference>
<proteinExistence type="inferred from homology"/>